<feature type="compositionally biased region" description="Polar residues" evidence="2">
    <location>
        <begin position="190"/>
        <end position="204"/>
    </location>
</feature>
<feature type="compositionally biased region" description="Basic and acidic residues" evidence="2">
    <location>
        <begin position="570"/>
        <end position="584"/>
    </location>
</feature>
<dbReference type="PANTHER" id="PTHR15111:SF0">
    <property type="entry name" value="UNCONVENTIONAL PREFOLDIN RPB5 INTERACTOR 1"/>
    <property type="match status" value="1"/>
</dbReference>
<feature type="compositionally biased region" description="Basic and acidic residues" evidence="2">
    <location>
        <begin position="248"/>
        <end position="257"/>
    </location>
</feature>
<comment type="caution">
    <text evidence="4">The sequence shown here is derived from an EMBL/GenBank/DDBJ whole genome shotgun (WGS) entry which is preliminary data.</text>
</comment>
<dbReference type="GO" id="GO:0019212">
    <property type="term" value="F:phosphatase inhibitor activity"/>
    <property type="evidence" value="ECO:0007669"/>
    <property type="project" value="TreeGrafter"/>
</dbReference>
<keyword evidence="5" id="KW-1185">Reference proteome</keyword>
<dbReference type="InterPro" id="IPR052255">
    <property type="entry name" value="RNA_pol_II_subunit5-mediator"/>
</dbReference>
<feature type="compositionally biased region" description="Basic and acidic residues" evidence="2">
    <location>
        <begin position="291"/>
        <end position="307"/>
    </location>
</feature>
<dbReference type="Proteomes" id="UP000813385">
    <property type="component" value="Unassembled WGS sequence"/>
</dbReference>
<dbReference type="Pfam" id="PF13758">
    <property type="entry name" value="Prefoldin_3"/>
    <property type="match status" value="1"/>
</dbReference>
<dbReference type="Gene3D" id="1.10.287.370">
    <property type="match status" value="1"/>
</dbReference>
<protein>
    <submittedName>
        <fullName evidence="4">Prefoldin subunit-domain-containing protein</fullName>
    </submittedName>
</protein>
<feature type="region of interest" description="Disordered" evidence="2">
    <location>
        <begin position="359"/>
        <end position="398"/>
    </location>
</feature>
<accession>A0A8K0TMA1</accession>
<dbReference type="InterPro" id="IPR039553">
    <property type="entry name" value="Prefoldin-like"/>
</dbReference>
<dbReference type="Pfam" id="PF12927">
    <property type="entry name" value="DUF3835"/>
    <property type="match status" value="1"/>
</dbReference>
<dbReference type="InterPro" id="IPR024325">
    <property type="entry name" value="DUF3835"/>
</dbReference>
<feature type="coiled-coil region" evidence="1">
    <location>
        <begin position="95"/>
        <end position="129"/>
    </location>
</feature>
<keyword evidence="1" id="KW-0175">Coiled coil</keyword>
<feature type="domain" description="DUF3835" evidence="3">
    <location>
        <begin position="587"/>
        <end position="661"/>
    </location>
</feature>
<dbReference type="SUPFAM" id="SSF46579">
    <property type="entry name" value="Prefoldin"/>
    <property type="match status" value="1"/>
</dbReference>
<dbReference type="InterPro" id="IPR009053">
    <property type="entry name" value="Prefoldin"/>
</dbReference>
<dbReference type="GO" id="GO:0003682">
    <property type="term" value="F:chromatin binding"/>
    <property type="evidence" value="ECO:0007669"/>
    <property type="project" value="TreeGrafter"/>
</dbReference>
<evidence type="ECO:0000313" key="4">
    <source>
        <dbReference type="EMBL" id="KAH7374934.1"/>
    </source>
</evidence>
<proteinExistence type="predicted"/>
<organism evidence="4 5">
    <name type="scientific">Plectosphaerella cucumerina</name>
    <dbReference type="NCBI Taxonomy" id="40658"/>
    <lineage>
        <taxon>Eukaryota</taxon>
        <taxon>Fungi</taxon>
        <taxon>Dikarya</taxon>
        <taxon>Ascomycota</taxon>
        <taxon>Pezizomycotina</taxon>
        <taxon>Sordariomycetes</taxon>
        <taxon>Hypocreomycetidae</taxon>
        <taxon>Glomerellales</taxon>
        <taxon>Plectosphaerellaceae</taxon>
        <taxon>Plectosphaerella</taxon>
    </lineage>
</organism>
<dbReference type="AlphaFoldDB" id="A0A8K0TMA1"/>
<reference evidence="4" key="1">
    <citation type="journal article" date="2021" name="Nat. Commun.">
        <title>Genetic determinants of endophytism in the Arabidopsis root mycobiome.</title>
        <authorList>
            <person name="Mesny F."/>
            <person name="Miyauchi S."/>
            <person name="Thiergart T."/>
            <person name="Pickel B."/>
            <person name="Atanasova L."/>
            <person name="Karlsson M."/>
            <person name="Huettel B."/>
            <person name="Barry K.W."/>
            <person name="Haridas S."/>
            <person name="Chen C."/>
            <person name="Bauer D."/>
            <person name="Andreopoulos W."/>
            <person name="Pangilinan J."/>
            <person name="LaButti K."/>
            <person name="Riley R."/>
            <person name="Lipzen A."/>
            <person name="Clum A."/>
            <person name="Drula E."/>
            <person name="Henrissat B."/>
            <person name="Kohler A."/>
            <person name="Grigoriev I.V."/>
            <person name="Martin F.M."/>
            <person name="Hacquard S."/>
        </authorList>
    </citation>
    <scope>NUCLEOTIDE SEQUENCE</scope>
    <source>
        <strain evidence="4">MPI-CAGE-AT-0016</strain>
    </source>
</reference>
<dbReference type="OrthoDB" id="21413at2759"/>
<evidence type="ECO:0000256" key="1">
    <source>
        <dbReference type="SAM" id="Coils"/>
    </source>
</evidence>
<name>A0A8K0TMA1_9PEZI</name>
<sequence length="664" mass="73872">MPAMVTATDDGLEGLEQHRQRLEENIGKLRKALQHWRQWDAEYETLKEEVETLPAPATQKDLSRLRTEYQGVVIDKKEIDEIFGHVGTKPVEQIVNLLSRRIDYVTKNLETLEAQLNASEEKLAALDDFDQHVRDEEGLPLTEIIEELDEEGNVLSSRLSKPGDSTSHVREILEQAGVRNIPPGVPESSGDVSSELKPQSQNAKVTEASAVEIEKVSPPTELPVATATASMSTRVQPSTSPSQAVKTLTEEKDDKPRYQTISLSDLAAEDDDGPEEAPAVPARKKGVAFTDDTKPGEEVRKSRTARRVEEIMKTAREQERIAHQASVAPEGESEEEAFLRREMLKYGMDEVGAVVAELTLEEGTEDEDEGFDEYEYSEDDDDDDDDHGRYTGRMVDDDYRQRMLELEKKLGVKSRFTEQVGKDDSDSDAEKEPEGLGRIVIRRDDGQSQAGGSGSSTPSAPLTSSLKTSQTDAKGKKSVKFASELDIAPEKEQATPVPTPAASRDPKDRSHDPVSTTIVERTGPAKRQDTPRKPKRVSRFKQHQEGGGKAADEEDGFNVPKGPLDMPVRFLDHDRPIAPSGPKDRTIVESLVERTSKNDEQALADADEEFIDQGVADEYYRRRNDFIHRHGGFLREDESPIQPLDEADGGRRISKFKAARLSKQ</sequence>
<feature type="region of interest" description="Disordered" evidence="2">
    <location>
        <begin position="411"/>
        <end position="584"/>
    </location>
</feature>
<dbReference type="GO" id="GO:0000122">
    <property type="term" value="P:negative regulation of transcription by RNA polymerase II"/>
    <property type="evidence" value="ECO:0007669"/>
    <property type="project" value="TreeGrafter"/>
</dbReference>
<feature type="region of interest" description="Disordered" evidence="2">
    <location>
        <begin position="175"/>
        <end position="307"/>
    </location>
</feature>
<dbReference type="EMBL" id="JAGPXD010000001">
    <property type="protein sequence ID" value="KAH7374934.1"/>
    <property type="molecule type" value="Genomic_DNA"/>
</dbReference>
<feature type="compositionally biased region" description="Basic and acidic residues" evidence="2">
    <location>
        <begin position="420"/>
        <end position="446"/>
    </location>
</feature>
<evidence type="ECO:0000313" key="5">
    <source>
        <dbReference type="Proteomes" id="UP000813385"/>
    </source>
</evidence>
<evidence type="ECO:0000256" key="2">
    <source>
        <dbReference type="SAM" id="MobiDB-lite"/>
    </source>
</evidence>
<feature type="compositionally biased region" description="Basic and acidic residues" evidence="2">
    <location>
        <begin position="386"/>
        <end position="398"/>
    </location>
</feature>
<feature type="compositionally biased region" description="Low complexity" evidence="2">
    <location>
        <begin position="455"/>
        <end position="466"/>
    </location>
</feature>
<evidence type="ECO:0000259" key="3">
    <source>
        <dbReference type="Pfam" id="PF12927"/>
    </source>
</evidence>
<dbReference type="PANTHER" id="PTHR15111">
    <property type="entry name" value="RNA POLYMERASE II SUBUNIT 5-MEDIATING PROTEIN NNX3"/>
    <property type="match status" value="1"/>
</dbReference>
<feature type="compositionally biased region" description="Acidic residues" evidence="2">
    <location>
        <begin position="359"/>
        <end position="385"/>
    </location>
</feature>
<feature type="compositionally biased region" description="Polar residues" evidence="2">
    <location>
        <begin position="227"/>
        <end position="246"/>
    </location>
</feature>
<dbReference type="GO" id="GO:0003714">
    <property type="term" value="F:transcription corepressor activity"/>
    <property type="evidence" value="ECO:0007669"/>
    <property type="project" value="TreeGrafter"/>
</dbReference>
<gene>
    <name evidence="4" type="ORF">B0T11DRAFT_269403</name>
</gene>